<dbReference type="EMBL" id="JAPNKA010000001">
    <property type="protein sequence ID" value="MCY1081865.1"/>
    <property type="molecule type" value="Genomic_DNA"/>
</dbReference>
<dbReference type="PROSITE" id="PS51257">
    <property type="entry name" value="PROKAR_LIPOPROTEIN"/>
    <property type="match status" value="1"/>
</dbReference>
<gene>
    <name evidence="7" type="ORF">OV287_46200</name>
</gene>
<dbReference type="PANTHER" id="PTHR40088">
    <property type="entry name" value="PECTATE LYASE (EUROFUNG)"/>
    <property type="match status" value="1"/>
</dbReference>
<dbReference type="Pfam" id="PF13229">
    <property type="entry name" value="Beta_helix"/>
    <property type="match status" value="1"/>
</dbReference>
<protein>
    <submittedName>
        <fullName evidence="7">Right-handed parallel beta-helix repeat-containing protein</fullName>
    </submittedName>
</protein>
<evidence type="ECO:0000256" key="5">
    <source>
        <dbReference type="SAM" id="SignalP"/>
    </source>
</evidence>
<dbReference type="InterPro" id="IPR012334">
    <property type="entry name" value="Pectin_lyas_fold"/>
</dbReference>
<organism evidence="7 8">
    <name type="scientific">Archangium lansingense</name>
    <dbReference type="NCBI Taxonomy" id="2995310"/>
    <lineage>
        <taxon>Bacteria</taxon>
        <taxon>Pseudomonadati</taxon>
        <taxon>Myxococcota</taxon>
        <taxon>Myxococcia</taxon>
        <taxon>Myxococcales</taxon>
        <taxon>Cystobacterineae</taxon>
        <taxon>Archangiaceae</taxon>
        <taxon>Archangium</taxon>
    </lineage>
</organism>
<dbReference type="Gene3D" id="2.160.20.10">
    <property type="entry name" value="Single-stranded right-handed beta-helix, Pectin lyase-like"/>
    <property type="match status" value="2"/>
</dbReference>
<sequence>MKLKPRSLSFVTLCSLTWLASACGEAPKTSNDTPPRVVDAAPGAPAGEEVAPAPAPPAEDESGSAQDEPSPGSPTPGTPAPSGTPPSSQTSTLEQPTYVKEWVVSPTGNDAASGTASAPLRTISRAITLARPGHLIRVLAGTYAERLNFNGSVYAGTTTAPITLRGEGKPTLVPPSSGSGAQMILERPYWKISGLNIDLKGKAAYAVIFAENVQGTVLSQSEIHHAAYNAGVSFHRNANGGTLENNLIHHIWIAEGKDAHGVMVQPTAKNITIRNNVIHTNSGDAIQCHSPDGSMPAEPATNVLIEGNDLYGNYEQSLDIKTCYNLTVRRNRMHDNWTRGNGAMVVHMSAKNILIEENEFYNVGVGVGVGGNHYGPVPSGIVIRRNRFRDMRTDGGWSGGGLALENSDGTQVLNNTFTRLPGPAIKAGGGTGGATSNLVVKNNLVDVAQALSVGSYAPGLKVDTNLYKSGASFVRTGTKMDFTRWKSLGFDSRSLQGDAQLNTSTLVPGPVAVDRGELLNLSYCGKAPDLGAVETGC</sequence>
<feature type="chain" id="PRO_5045922537" evidence="5">
    <location>
        <begin position="23"/>
        <end position="537"/>
    </location>
</feature>
<feature type="domain" description="Right handed beta helix" evidence="6">
    <location>
        <begin position="300"/>
        <end position="443"/>
    </location>
</feature>
<name>A0ABT4AJQ3_9BACT</name>
<evidence type="ECO:0000313" key="7">
    <source>
        <dbReference type="EMBL" id="MCY1081865.1"/>
    </source>
</evidence>
<dbReference type="RefSeq" id="WP_267540449.1">
    <property type="nucleotide sequence ID" value="NZ_JAPNKA010000001.1"/>
</dbReference>
<feature type="compositionally biased region" description="Pro residues" evidence="4">
    <location>
        <begin position="71"/>
        <end position="84"/>
    </location>
</feature>
<evidence type="ECO:0000256" key="1">
    <source>
        <dbReference type="ARBA" id="ARBA00004613"/>
    </source>
</evidence>
<dbReference type="InterPro" id="IPR006626">
    <property type="entry name" value="PbH1"/>
</dbReference>
<dbReference type="InterPro" id="IPR039448">
    <property type="entry name" value="Beta_helix"/>
</dbReference>
<feature type="signal peptide" evidence="5">
    <location>
        <begin position="1"/>
        <end position="22"/>
    </location>
</feature>
<dbReference type="InterPro" id="IPR011050">
    <property type="entry name" value="Pectin_lyase_fold/virulence"/>
</dbReference>
<evidence type="ECO:0000256" key="4">
    <source>
        <dbReference type="SAM" id="MobiDB-lite"/>
    </source>
</evidence>
<keyword evidence="2" id="KW-0964">Secreted</keyword>
<feature type="region of interest" description="Disordered" evidence="4">
    <location>
        <begin position="24"/>
        <end position="94"/>
    </location>
</feature>
<dbReference type="SMART" id="SM00710">
    <property type="entry name" value="PbH1"/>
    <property type="match status" value="8"/>
</dbReference>
<evidence type="ECO:0000313" key="8">
    <source>
        <dbReference type="Proteomes" id="UP001207654"/>
    </source>
</evidence>
<dbReference type="PANTHER" id="PTHR40088:SF2">
    <property type="entry name" value="SECRETED SUGAR HYDROLASE"/>
    <property type="match status" value="1"/>
</dbReference>
<feature type="compositionally biased region" description="Low complexity" evidence="4">
    <location>
        <begin position="34"/>
        <end position="52"/>
    </location>
</feature>
<comment type="subcellular location">
    <subcellularLocation>
        <location evidence="1">Secreted</location>
    </subcellularLocation>
</comment>
<keyword evidence="3 5" id="KW-0732">Signal</keyword>
<evidence type="ECO:0000256" key="2">
    <source>
        <dbReference type="ARBA" id="ARBA00022525"/>
    </source>
</evidence>
<reference evidence="7 8" key="1">
    <citation type="submission" date="2022-11" db="EMBL/GenBank/DDBJ databases">
        <title>Minimal conservation of predation-associated metabolite biosynthetic gene clusters underscores biosynthetic potential of Myxococcota including descriptions for ten novel species: Archangium lansinium sp. nov., Myxococcus landrumus sp. nov., Nannocystis bai.</title>
        <authorList>
            <person name="Ahearne A."/>
            <person name="Stevens C."/>
            <person name="Phillips K."/>
        </authorList>
    </citation>
    <scope>NUCLEOTIDE SEQUENCE [LARGE SCALE GENOMIC DNA]</scope>
    <source>
        <strain evidence="7 8">MIWBW</strain>
    </source>
</reference>
<dbReference type="SUPFAM" id="SSF51126">
    <property type="entry name" value="Pectin lyase-like"/>
    <property type="match status" value="1"/>
</dbReference>
<dbReference type="Proteomes" id="UP001207654">
    <property type="component" value="Unassembled WGS sequence"/>
</dbReference>
<evidence type="ECO:0000256" key="3">
    <source>
        <dbReference type="ARBA" id="ARBA00022729"/>
    </source>
</evidence>
<proteinExistence type="predicted"/>
<keyword evidence="8" id="KW-1185">Reference proteome</keyword>
<evidence type="ECO:0000259" key="6">
    <source>
        <dbReference type="Pfam" id="PF13229"/>
    </source>
</evidence>
<dbReference type="InterPro" id="IPR052052">
    <property type="entry name" value="Polysaccharide_Lyase_9"/>
</dbReference>
<accession>A0ABT4AJQ3</accession>
<comment type="caution">
    <text evidence="7">The sequence shown here is derived from an EMBL/GenBank/DDBJ whole genome shotgun (WGS) entry which is preliminary data.</text>
</comment>